<feature type="transmembrane region" description="Helical" evidence="6">
    <location>
        <begin position="66"/>
        <end position="88"/>
    </location>
</feature>
<name>A0A7G9Z7L0_9EURY</name>
<feature type="transmembrane region" description="Helical" evidence="6">
    <location>
        <begin position="220"/>
        <end position="244"/>
    </location>
</feature>
<dbReference type="Pfam" id="PF01810">
    <property type="entry name" value="LysE"/>
    <property type="match status" value="1"/>
</dbReference>
<feature type="transmembrane region" description="Helical" evidence="6">
    <location>
        <begin position="145"/>
        <end position="166"/>
    </location>
</feature>
<proteinExistence type="predicted"/>
<feature type="transmembrane region" description="Helical" evidence="6">
    <location>
        <begin position="100"/>
        <end position="117"/>
    </location>
</feature>
<feature type="transmembrane region" description="Helical" evidence="6">
    <location>
        <begin position="25"/>
        <end position="54"/>
    </location>
</feature>
<evidence type="ECO:0000256" key="5">
    <source>
        <dbReference type="ARBA" id="ARBA00023136"/>
    </source>
</evidence>
<reference evidence="7" key="1">
    <citation type="submission" date="2020-06" db="EMBL/GenBank/DDBJ databases">
        <title>Unique genomic features of the anaerobic methanotrophic archaea.</title>
        <authorList>
            <person name="Chadwick G.L."/>
            <person name="Skennerton C.T."/>
            <person name="Laso-Perez R."/>
            <person name="Leu A.O."/>
            <person name="Speth D.R."/>
            <person name="Yu H."/>
            <person name="Morgan-Lang C."/>
            <person name="Hatzenpichler R."/>
            <person name="Goudeau D."/>
            <person name="Malmstrom R."/>
            <person name="Brazelton W.J."/>
            <person name="Woyke T."/>
            <person name="Hallam S.J."/>
            <person name="Tyson G.W."/>
            <person name="Wegener G."/>
            <person name="Boetius A."/>
            <person name="Orphan V."/>
        </authorList>
    </citation>
    <scope>NUCLEOTIDE SEQUENCE</scope>
</reference>
<dbReference type="InterPro" id="IPR001123">
    <property type="entry name" value="LeuE-type"/>
</dbReference>
<accession>A0A7G9Z7L0</accession>
<dbReference type="GO" id="GO:0005886">
    <property type="term" value="C:plasma membrane"/>
    <property type="evidence" value="ECO:0007669"/>
    <property type="project" value="UniProtKB-SubCell"/>
</dbReference>
<evidence type="ECO:0000256" key="3">
    <source>
        <dbReference type="ARBA" id="ARBA00022692"/>
    </source>
</evidence>
<keyword evidence="5 6" id="KW-0472">Membrane</keyword>
<dbReference type="AlphaFoldDB" id="A0A7G9Z7L0"/>
<evidence type="ECO:0000256" key="6">
    <source>
        <dbReference type="SAM" id="Phobius"/>
    </source>
</evidence>
<dbReference type="EMBL" id="MT631651">
    <property type="protein sequence ID" value="QNO56244.1"/>
    <property type="molecule type" value="Genomic_DNA"/>
</dbReference>
<dbReference type="GO" id="GO:0006865">
    <property type="term" value="P:amino acid transport"/>
    <property type="evidence" value="ECO:0007669"/>
    <property type="project" value="InterPro"/>
</dbReference>
<dbReference type="PANTHER" id="PTHR38825:SF1">
    <property type="entry name" value="TRANSPORTER, LYSE FAMILY"/>
    <property type="match status" value="1"/>
</dbReference>
<evidence type="ECO:0000256" key="1">
    <source>
        <dbReference type="ARBA" id="ARBA00004651"/>
    </source>
</evidence>
<keyword evidence="2" id="KW-1003">Cell membrane</keyword>
<evidence type="ECO:0000256" key="4">
    <source>
        <dbReference type="ARBA" id="ARBA00022989"/>
    </source>
</evidence>
<comment type="subcellular location">
    <subcellularLocation>
        <location evidence="1">Cell membrane</location>
        <topology evidence="1">Multi-pass membrane protein</topology>
    </subcellularLocation>
</comment>
<sequence>MILSREKAYIFHSLIYSSKMTTSPFLIGASLVAIGFLTGLSGALIPGPLFAFVISDTLKKGALSGPLTIIGHVFVECVIILALVVLGLGLKSYFNQLESWIYLIGGIALILMSLSIIKEAKAVKSWSQEEMISNKMKGTKYKYKSSIFGGFLLTAFNPSFIPWWMAIGYPILLTGFEWLALAGVILVTIGHFLSDFTWYSFVSFSFARGKNFFVGRRYELTMLVIAIFMVSLGILFFVKGAAIYF</sequence>
<gene>
    <name evidence="7" type="ORF">INNEFFPN_00003</name>
</gene>
<evidence type="ECO:0000313" key="7">
    <source>
        <dbReference type="EMBL" id="QNO56244.1"/>
    </source>
</evidence>
<evidence type="ECO:0000256" key="2">
    <source>
        <dbReference type="ARBA" id="ARBA00022475"/>
    </source>
</evidence>
<dbReference type="PANTHER" id="PTHR38825">
    <property type="entry name" value="LYSINE EXPORTER PROTEIN (LYSE/YGGA)"/>
    <property type="match status" value="1"/>
</dbReference>
<protein>
    <recommendedName>
        <fullName evidence="8">Lysine transporter LysE</fullName>
    </recommendedName>
</protein>
<evidence type="ECO:0008006" key="8">
    <source>
        <dbReference type="Google" id="ProtNLM"/>
    </source>
</evidence>
<feature type="transmembrane region" description="Helical" evidence="6">
    <location>
        <begin position="178"/>
        <end position="199"/>
    </location>
</feature>
<keyword evidence="4 6" id="KW-1133">Transmembrane helix</keyword>
<organism evidence="7">
    <name type="scientific">Candidatus Methanophaga sp. ANME-1 ERB7</name>
    <dbReference type="NCBI Taxonomy" id="2759913"/>
    <lineage>
        <taxon>Archaea</taxon>
        <taxon>Methanobacteriati</taxon>
        <taxon>Methanobacteriota</taxon>
        <taxon>Stenosarchaea group</taxon>
        <taxon>Methanomicrobia</taxon>
        <taxon>Candidatus Methanophagales</taxon>
        <taxon>Candidatus Methanophagaceae</taxon>
        <taxon>Candidatus Methanophaga</taxon>
    </lineage>
</organism>
<keyword evidence="3 6" id="KW-0812">Transmembrane</keyword>